<protein>
    <submittedName>
        <fullName evidence="2">Beta-1,4-N-acetylgalactosaminyltransferase</fullName>
    </submittedName>
</protein>
<accession>A0AC35UA88</accession>
<proteinExistence type="predicted"/>
<reference evidence="2" key="1">
    <citation type="submission" date="2016-11" db="UniProtKB">
        <authorList>
            <consortium name="WormBaseParasite"/>
        </authorList>
    </citation>
    <scope>IDENTIFICATION</scope>
    <source>
        <strain evidence="2">KR3021</strain>
    </source>
</reference>
<dbReference type="WBParaSite" id="RSKR_0000870900.1">
    <property type="protein sequence ID" value="RSKR_0000870900.1"/>
    <property type="gene ID" value="RSKR_0000870900"/>
</dbReference>
<sequence>MGGIEINWVNFKETPLPKTRLRKSNKCLPIANTSIAGKMGQGLLLLEHIQEYEVQAAHPDIFAGGRWAPTECQALYKVAIIIPYRDRKSHLVRLLEFLFKILKKQNLDFRFIVTEQSGDDLFNKGRIMNGAFRFAEILEVDCVIFHDVDMFPQNFGTPYECPGQPRHVGAFVSNLGYQLWYPEIVGGVLAITMAQYKKVNGYSNAYWGWGGEDDDMGKRIMANNFTIERPDQKIARFSMLKHVKRQRTAPKLIYKLLENADKRWVTDGLSETDTWKIERVILKPLYYHLFINVGDPSVEWKP</sequence>
<organism evidence="1 2">
    <name type="scientific">Rhabditophanes sp. KR3021</name>
    <dbReference type="NCBI Taxonomy" id="114890"/>
    <lineage>
        <taxon>Eukaryota</taxon>
        <taxon>Metazoa</taxon>
        <taxon>Ecdysozoa</taxon>
        <taxon>Nematoda</taxon>
        <taxon>Chromadorea</taxon>
        <taxon>Rhabditida</taxon>
        <taxon>Tylenchina</taxon>
        <taxon>Panagrolaimomorpha</taxon>
        <taxon>Strongyloidoidea</taxon>
        <taxon>Alloionematidae</taxon>
        <taxon>Rhabditophanes</taxon>
    </lineage>
</organism>
<evidence type="ECO:0000313" key="2">
    <source>
        <dbReference type="WBParaSite" id="RSKR_0000870900.1"/>
    </source>
</evidence>
<dbReference type="Proteomes" id="UP000095286">
    <property type="component" value="Unplaced"/>
</dbReference>
<evidence type="ECO:0000313" key="1">
    <source>
        <dbReference type="Proteomes" id="UP000095286"/>
    </source>
</evidence>
<name>A0AC35UA88_9BILA</name>